<sequence length="96" mass="11075">VWAQELIRCKKSVTYQFGNEPRTKHEVHSEVPVYSCLAERKCPMDCRNAAKAAAVASPAVTYQEGYHYHRQYRLPAVPLCLDIDYGNCRRSRLMDI</sequence>
<keyword evidence="2" id="KW-1185">Reference proteome</keyword>
<reference evidence="1 2" key="1">
    <citation type="submission" date="2019-01" db="EMBL/GenBank/DDBJ databases">
        <authorList>
            <person name="Sayadi A."/>
        </authorList>
    </citation>
    <scope>NUCLEOTIDE SEQUENCE [LARGE SCALE GENOMIC DNA]</scope>
</reference>
<feature type="non-terminal residue" evidence="1">
    <location>
        <position position="1"/>
    </location>
</feature>
<gene>
    <name evidence="1" type="ORF">CALMAC_LOCUS9501</name>
</gene>
<protein>
    <submittedName>
        <fullName evidence="1">Uncharacterized protein</fullName>
    </submittedName>
</protein>
<dbReference type="Proteomes" id="UP000410492">
    <property type="component" value="Unassembled WGS sequence"/>
</dbReference>
<name>A0A653CKM3_CALMS</name>
<dbReference type="AlphaFoldDB" id="A0A653CKM3"/>
<organism evidence="1 2">
    <name type="scientific">Callosobruchus maculatus</name>
    <name type="common">Southern cowpea weevil</name>
    <name type="synonym">Pulse bruchid</name>
    <dbReference type="NCBI Taxonomy" id="64391"/>
    <lineage>
        <taxon>Eukaryota</taxon>
        <taxon>Metazoa</taxon>
        <taxon>Ecdysozoa</taxon>
        <taxon>Arthropoda</taxon>
        <taxon>Hexapoda</taxon>
        <taxon>Insecta</taxon>
        <taxon>Pterygota</taxon>
        <taxon>Neoptera</taxon>
        <taxon>Endopterygota</taxon>
        <taxon>Coleoptera</taxon>
        <taxon>Polyphaga</taxon>
        <taxon>Cucujiformia</taxon>
        <taxon>Chrysomeloidea</taxon>
        <taxon>Chrysomelidae</taxon>
        <taxon>Bruchinae</taxon>
        <taxon>Bruchini</taxon>
        <taxon>Callosobruchus</taxon>
    </lineage>
</organism>
<proteinExistence type="predicted"/>
<dbReference type="EMBL" id="CAACVG010007964">
    <property type="protein sequence ID" value="VEN47834.1"/>
    <property type="molecule type" value="Genomic_DNA"/>
</dbReference>
<accession>A0A653CKM3</accession>
<evidence type="ECO:0000313" key="1">
    <source>
        <dbReference type="EMBL" id="VEN47834.1"/>
    </source>
</evidence>
<dbReference type="OrthoDB" id="6790757at2759"/>
<evidence type="ECO:0000313" key="2">
    <source>
        <dbReference type="Proteomes" id="UP000410492"/>
    </source>
</evidence>